<dbReference type="InterPro" id="IPR008271">
    <property type="entry name" value="Ser/Thr_kinase_AS"/>
</dbReference>
<evidence type="ECO:0000256" key="9">
    <source>
        <dbReference type="ARBA" id="ARBA00022989"/>
    </source>
</evidence>
<dbReference type="OrthoDB" id="1928639at2759"/>
<dbReference type="PROSITE" id="PS00108">
    <property type="entry name" value="PROTEIN_KINASE_ST"/>
    <property type="match status" value="1"/>
</dbReference>
<evidence type="ECO:0000256" key="12">
    <source>
        <dbReference type="PROSITE-ProRule" id="PRU10141"/>
    </source>
</evidence>
<keyword evidence="6 12" id="KW-0547">Nucleotide-binding</keyword>
<evidence type="ECO:0000256" key="8">
    <source>
        <dbReference type="ARBA" id="ARBA00022840"/>
    </source>
</evidence>
<evidence type="ECO:0000256" key="13">
    <source>
        <dbReference type="SAM" id="MobiDB-lite"/>
    </source>
</evidence>
<dbReference type="PROSITE" id="PS50011">
    <property type="entry name" value="PROTEIN_KINASE_DOM"/>
    <property type="match status" value="1"/>
</dbReference>
<keyword evidence="11" id="KW-0325">Glycoprotein</keyword>
<dbReference type="GO" id="GO:0004674">
    <property type="term" value="F:protein serine/threonine kinase activity"/>
    <property type="evidence" value="ECO:0007669"/>
    <property type="project" value="UniProtKB-KW"/>
</dbReference>
<dbReference type="Pfam" id="PF12819">
    <property type="entry name" value="Malectin_like"/>
    <property type="match status" value="1"/>
</dbReference>
<evidence type="ECO:0000313" key="18">
    <source>
        <dbReference type="Proteomes" id="UP000245207"/>
    </source>
</evidence>
<dbReference type="Proteomes" id="UP000245207">
    <property type="component" value="Unassembled WGS sequence"/>
</dbReference>
<keyword evidence="10 14" id="KW-0472">Membrane</keyword>
<keyword evidence="9 14" id="KW-1133">Transmembrane helix</keyword>
<keyword evidence="18" id="KW-1185">Reference proteome</keyword>
<sequence>MKSILCLSSIILFSILSLVSSQSRYDLPDHYFINCGSKSDISFAERTFVGDDNNDASFSVSGGKIAVQSNNPTTVYETARVFTKKTSYNLKADDTSTFVMVRLHFSPFSTNEFELHNSIFDVEASGFKLLSNFKVENTTLVKDFIIPIGSERKFTIDFTPSRGSTSGFVNAIEAFTTPNDIFGQGVTLKRISPNGEHGEMSDISASYAFNPIYRINVGGPMINFDGDPLRRNWTPDDQYILNNKTARNSTPFTGFPTYNGHGSHIYDAPVNVYATAKQLSNTSANVTWNFAVDKNALYLVRAHFCDFISIGLVDPKDAFHFFVYTHYNESIEPGNKVGVPQAPFYNDFVVDSDESGFLNISIGAISDTNQTAFLNGVEIMELVTRSGSVGTHKKGEKNVYIVVGCAVGGVVLVLVLLVLGFLIGSKYGKKSKPVAEAKSESNAVPSYGQSSYTSINIDFTINHPSPIPNLNLNLKFAFADILQATNNFDEKLMIGKGGFGKVYKGTLPDGMIVAVKRGEKGHGQGRPEFVTEIMVLSKIRHRHLVTLIGYCDEKSEMILVYEFMKKGTLQDHLYDANNDCPKLSWTQRLEICISATRGLHYLHTGSDAGIIHRDVKSTNILLNENYVAKVADFGISRLDNLEEDEISDIKGSFGYLDPEYIRCMKLTQKSDVYSFGVVLLEVLCARPALDNTLPPREANLADWAIKQIHNGKVEEIIDPFLSDTINPNSLRKFLETVERCLKDTGDERPSMIDVLWDLEYALKLHQMVGNREPHEDSTMNTSLQLPMSMIQRLPSHVNDDSEVNESSASSFPSESQVFSQLKMGEAR</sequence>
<dbReference type="Pfam" id="PF07714">
    <property type="entry name" value="PK_Tyr_Ser-Thr"/>
    <property type="match status" value="1"/>
</dbReference>
<feature type="region of interest" description="Disordered" evidence="13">
    <location>
        <begin position="796"/>
        <end position="827"/>
    </location>
</feature>
<evidence type="ECO:0000313" key="17">
    <source>
        <dbReference type="EMBL" id="PWA48247.1"/>
    </source>
</evidence>
<dbReference type="Gene3D" id="2.60.120.430">
    <property type="entry name" value="Galactose-binding lectin"/>
    <property type="match status" value="2"/>
</dbReference>
<dbReference type="PANTHER" id="PTHR27003:SF398">
    <property type="entry name" value="PROTEIN KINASE DOMAIN-CONTAINING PROTEIN"/>
    <property type="match status" value="1"/>
</dbReference>
<dbReference type="Gene3D" id="1.10.510.10">
    <property type="entry name" value="Transferase(Phosphotransferase) domain 1"/>
    <property type="match status" value="1"/>
</dbReference>
<evidence type="ECO:0000256" key="4">
    <source>
        <dbReference type="ARBA" id="ARBA00022692"/>
    </source>
</evidence>
<keyword evidence="2" id="KW-0723">Serine/threonine-protein kinase</keyword>
<evidence type="ECO:0000256" key="2">
    <source>
        <dbReference type="ARBA" id="ARBA00022527"/>
    </source>
</evidence>
<dbReference type="InterPro" id="IPR024788">
    <property type="entry name" value="Malectin-like_Carb-bd_dom"/>
</dbReference>
<evidence type="ECO:0000256" key="14">
    <source>
        <dbReference type="SAM" id="Phobius"/>
    </source>
</evidence>
<dbReference type="SMART" id="SM00220">
    <property type="entry name" value="S_TKc"/>
    <property type="match status" value="1"/>
</dbReference>
<gene>
    <name evidence="17" type="ORF">CTI12_AA492960</name>
</gene>
<keyword evidence="8 12" id="KW-0067">ATP-binding</keyword>
<feature type="compositionally biased region" description="Low complexity" evidence="13">
    <location>
        <begin position="804"/>
        <end position="820"/>
    </location>
</feature>
<dbReference type="InterPro" id="IPR017441">
    <property type="entry name" value="Protein_kinase_ATP_BS"/>
</dbReference>
<keyword evidence="7 17" id="KW-0418">Kinase</keyword>
<dbReference type="GO" id="GO:0005524">
    <property type="term" value="F:ATP binding"/>
    <property type="evidence" value="ECO:0007669"/>
    <property type="project" value="UniProtKB-UniRule"/>
</dbReference>
<dbReference type="FunFam" id="3.30.200.20:FF:000039">
    <property type="entry name" value="receptor-like protein kinase FERONIA"/>
    <property type="match status" value="1"/>
</dbReference>
<dbReference type="EMBL" id="PKPP01009443">
    <property type="protein sequence ID" value="PWA48247.1"/>
    <property type="molecule type" value="Genomic_DNA"/>
</dbReference>
<organism evidence="17 18">
    <name type="scientific">Artemisia annua</name>
    <name type="common">Sweet wormwood</name>
    <dbReference type="NCBI Taxonomy" id="35608"/>
    <lineage>
        <taxon>Eukaryota</taxon>
        <taxon>Viridiplantae</taxon>
        <taxon>Streptophyta</taxon>
        <taxon>Embryophyta</taxon>
        <taxon>Tracheophyta</taxon>
        <taxon>Spermatophyta</taxon>
        <taxon>Magnoliopsida</taxon>
        <taxon>eudicotyledons</taxon>
        <taxon>Gunneridae</taxon>
        <taxon>Pentapetalae</taxon>
        <taxon>asterids</taxon>
        <taxon>campanulids</taxon>
        <taxon>Asterales</taxon>
        <taxon>Asteraceae</taxon>
        <taxon>Asteroideae</taxon>
        <taxon>Anthemideae</taxon>
        <taxon>Artemisiinae</taxon>
        <taxon>Artemisia</taxon>
    </lineage>
</organism>
<evidence type="ECO:0000256" key="7">
    <source>
        <dbReference type="ARBA" id="ARBA00022777"/>
    </source>
</evidence>
<keyword evidence="4 14" id="KW-0812">Transmembrane</keyword>
<feature type="domain" description="Protein kinase" evidence="16">
    <location>
        <begin position="488"/>
        <end position="768"/>
    </location>
</feature>
<evidence type="ECO:0000256" key="15">
    <source>
        <dbReference type="SAM" id="SignalP"/>
    </source>
</evidence>
<evidence type="ECO:0000256" key="3">
    <source>
        <dbReference type="ARBA" id="ARBA00022679"/>
    </source>
</evidence>
<feature type="transmembrane region" description="Helical" evidence="14">
    <location>
        <begin position="399"/>
        <end position="423"/>
    </location>
</feature>
<dbReference type="GO" id="GO:0009506">
    <property type="term" value="C:plasmodesma"/>
    <property type="evidence" value="ECO:0007669"/>
    <property type="project" value="TreeGrafter"/>
</dbReference>
<dbReference type="PROSITE" id="PS00107">
    <property type="entry name" value="PROTEIN_KINASE_ATP"/>
    <property type="match status" value="1"/>
</dbReference>
<evidence type="ECO:0000256" key="6">
    <source>
        <dbReference type="ARBA" id="ARBA00022741"/>
    </source>
</evidence>
<protein>
    <submittedName>
        <fullName evidence="17">Protein kinase superfamily protein</fullName>
    </submittedName>
</protein>
<keyword evidence="5 15" id="KW-0732">Signal</keyword>
<dbReference type="InterPro" id="IPR000719">
    <property type="entry name" value="Prot_kinase_dom"/>
</dbReference>
<accession>A0A2U1LGX3</accession>
<dbReference type="AlphaFoldDB" id="A0A2U1LGX3"/>
<feature type="binding site" evidence="12">
    <location>
        <position position="516"/>
    </location>
    <ligand>
        <name>ATP</name>
        <dbReference type="ChEBI" id="CHEBI:30616"/>
    </ligand>
</feature>
<name>A0A2U1LGX3_ARTAN</name>
<dbReference type="CDD" id="cd14066">
    <property type="entry name" value="STKc_IRAK"/>
    <property type="match status" value="1"/>
</dbReference>
<comment type="caution">
    <text evidence="17">The sequence shown here is derived from an EMBL/GenBank/DDBJ whole genome shotgun (WGS) entry which is preliminary data.</text>
</comment>
<feature type="signal peptide" evidence="15">
    <location>
        <begin position="1"/>
        <end position="21"/>
    </location>
</feature>
<reference evidence="17 18" key="1">
    <citation type="journal article" date="2018" name="Mol. Plant">
        <title>The genome of Artemisia annua provides insight into the evolution of Asteraceae family and artemisinin biosynthesis.</title>
        <authorList>
            <person name="Shen Q."/>
            <person name="Zhang L."/>
            <person name="Liao Z."/>
            <person name="Wang S."/>
            <person name="Yan T."/>
            <person name="Shi P."/>
            <person name="Liu M."/>
            <person name="Fu X."/>
            <person name="Pan Q."/>
            <person name="Wang Y."/>
            <person name="Lv Z."/>
            <person name="Lu X."/>
            <person name="Zhang F."/>
            <person name="Jiang W."/>
            <person name="Ma Y."/>
            <person name="Chen M."/>
            <person name="Hao X."/>
            <person name="Li L."/>
            <person name="Tang Y."/>
            <person name="Lv G."/>
            <person name="Zhou Y."/>
            <person name="Sun X."/>
            <person name="Brodelius P.E."/>
            <person name="Rose J.K.C."/>
            <person name="Tang K."/>
        </authorList>
    </citation>
    <scope>NUCLEOTIDE SEQUENCE [LARGE SCALE GENOMIC DNA]</scope>
    <source>
        <strain evidence="18">cv. Huhao1</strain>
        <tissue evidence="17">Leaf</tissue>
    </source>
</reference>
<dbReference type="Gene3D" id="3.30.200.20">
    <property type="entry name" value="Phosphorylase Kinase, domain 1"/>
    <property type="match status" value="1"/>
</dbReference>
<comment type="subcellular location">
    <subcellularLocation>
        <location evidence="1">Membrane</location>
        <topology evidence="1">Single-pass type I membrane protein</topology>
    </subcellularLocation>
</comment>
<proteinExistence type="predicted"/>
<evidence type="ECO:0000259" key="16">
    <source>
        <dbReference type="PROSITE" id="PS50011"/>
    </source>
</evidence>
<evidence type="ECO:0000256" key="5">
    <source>
        <dbReference type="ARBA" id="ARBA00022729"/>
    </source>
</evidence>
<dbReference type="PANTHER" id="PTHR27003">
    <property type="entry name" value="OS07G0166700 PROTEIN"/>
    <property type="match status" value="1"/>
</dbReference>
<dbReference type="FunFam" id="1.10.510.10:FF:000252">
    <property type="entry name" value="Receptor-like protein kinase FERONIA"/>
    <property type="match status" value="1"/>
</dbReference>
<evidence type="ECO:0000256" key="11">
    <source>
        <dbReference type="ARBA" id="ARBA00023180"/>
    </source>
</evidence>
<dbReference type="GO" id="GO:0004714">
    <property type="term" value="F:transmembrane receptor protein tyrosine kinase activity"/>
    <property type="evidence" value="ECO:0007669"/>
    <property type="project" value="InterPro"/>
</dbReference>
<dbReference type="InterPro" id="IPR011009">
    <property type="entry name" value="Kinase-like_dom_sf"/>
</dbReference>
<dbReference type="InterPro" id="IPR045272">
    <property type="entry name" value="ANXUR1/2-like"/>
</dbReference>
<evidence type="ECO:0000256" key="10">
    <source>
        <dbReference type="ARBA" id="ARBA00023136"/>
    </source>
</evidence>
<keyword evidence="3" id="KW-0808">Transferase</keyword>
<dbReference type="GO" id="GO:0005886">
    <property type="term" value="C:plasma membrane"/>
    <property type="evidence" value="ECO:0007669"/>
    <property type="project" value="TreeGrafter"/>
</dbReference>
<dbReference type="STRING" id="35608.A0A2U1LGX3"/>
<dbReference type="InterPro" id="IPR001245">
    <property type="entry name" value="Ser-Thr/Tyr_kinase_cat_dom"/>
</dbReference>
<dbReference type="SUPFAM" id="SSF56112">
    <property type="entry name" value="Protein kinase-like (PK-like)"/>
    <property type="match status" value="1"/>
</dbReference>
<evidence type="ECO:0000256" key="1">
    <source>
        <dbReference type="ARBA" id="ARBA00004479"/>
    </source>
</evidence>
<feature type="chain" id="PRO_5015694873" evidence="15">
    <location>
        <begin position="22"/>
        <end position="827"/>
    </location>
</feature>